<dbReference type="InterPro" id="IPR010994">
    <property type="entry name" value="RuvA_2-like"/>
</dbReference>
<dbReference type="PANTHER" id="PTHR43022:SF1">
    <property type="entry name" value="PROTEIN SMF"/>
    <property type="match status" value="1"/>
</dbReference>
<evidence type="ECO:0000256" key="1">
    <source>
        <dbReference type="ARBA" id="ARBA00006525"/>
    </source>
</evidence>
<accession>A0A1F5YRT8</accession>
<dbReference type="GO" id="GO:0009294">
    <property type="term" value="P:DNA-mediated transformation"/>
    <property type="evidence" value="ECO:0007669"/>
    <property type="project" value="InterPro"/>
</dbReference>
<sequence>MNFNVTDRDYYLGFAFFPGIGPLRFKLLLEYFGNIKDAWNASEKDLLTINLGLKLTAGFSAFRRKFAVSDFVKTLERKQIYFLVLKDKEYPEMLTQIADPPIVLFFRGNIERLLQMKNKVAVVGTRNMTDYGKRATIRIVSGLVESEVTIVSGMALGIDTVAHRTAIDYNGSTLAVLGTGIDIIYPAGNYHLYWKIVKEKGLVISEYPPGQTGNKMTFPARNRIISGVSKGVVVVEGDRKSGALITAKFALEQGREVFAVPGPITSVNSQASIYLMKNGAQIATDADDIVNELKIEKRY</sequence>
<comment type="similarity">
    <text evidence="1">Belongs to the DprA/Smf family.</text>
</comment>
<comment type="caution">
    <text evidence="3">The sequence shown here is derived from an EMBL/GenBank/DDBJ whole genome shotgun (WGS) entry which is preliminary data.</text>
</comment>
<organism evidence="3 4">
    <name type="scientific">Candidatus Gottesmanbacteria bacterium RBG_16_37_8</name>
    <dbReference type="NCBI Taxonomy" id="1798371"/>
    <lineage>
        <taxon>Bacteria</taxon>
        <taxon>Candidatus Gottesmaniibacteriota</taxon>
    </lineage>
</organism>
<gene>
    <name evidence="3" type="ORF">A2W14_02040</name>
</gene>
<dbReference type="Pfam" id="PF02481">
    <property type="entry name" value="DNA_processg_A"/>
    <property type="match status" value="1"/>
</dbReference>
<evidence type="ECO:0000259" key="2">
    <source>
        <dbReference type="Pfam" id="PF02481"/>
    </source>
</evidence>
<dbReference type="SUPFAM" id="SSF47781">
    <property type="entry name" value="RuvA domain 2-like"/>
    <property type="match status" value="1"/>
</dbReference>
<name>A0A1F5YRT8_9BACT</name>
<dbReference type="Proteomes" id="UP000176665">
    <property type="component" value="Unassembled WGS sequence"/>
</dbReference>
<dbReference type="AlphaFoldDB" id="A0A1F5YRT8"/>
<dbReference type="Gene3D" id="3.40.50.450">
    <property type="match status" value="1"/>
</dbReference>
<feature type="domain" description="Smf/DprA SLOG" evidence="2">
    <location>
        <begin position="82"/>
        <end position="293"/>
    </location>
</feature>
<evidence type="ECO:0000313" key="4">
    <source>
        <dbReference type="Proteomes" id="UP000176665"/>
    </source>
</evidence>
<proteinExistence type="inferred from homology"/>
<dbReference type="NCBIfam" id="TIGR00732">
    <property type="entry name" value="dprA"/>
    <property type="match status" value="1"/>
</dbReference>
<dbReference type="InterPro" id="IPR003488">
    <property type="entry name" value="DprA"/>
</dbReference>
<reference evidence="3 4" key="1">
    <citation type="journal article" date="2016" name="Nat. Commun.">
        <title>Thousands of microbial genomes shed light on interconnected biogeochemical processes in an aquifer system.</title>
        <authorList>
            <person name="Anantharaman K."/>
            <person name="Brown C.T."/>
            <person name="Hug L.A."/>
            <person name="Sharon I."/>
            <person name="Castelle C.J."/>
            <person name="Probst A.J."/>
            <person name="Thomas B.C."/>
            <person name="Singh A."/>
            <person name="Wilkins M.J."/>
            <person name="Karaoz U."/>
            <person name="Brodie E.L."/>
            <person name="Williams K.H."/>
            <person name="Hubbard S.S."/>
            <person name="Banfield J.F."/>
        </authorList>
    </citation>
    <scope>NUCLEOTIDE SEQUENCE [LARGE SCALE GENOMIC DNA]</scope>
</reference>
<protein>
    <submittedName>
        <fullName evidence="3">DNA protecting protein DprA</fullName>
    </submittedName>
</protein>
<dbReference type="EMBL" id="MFJA01000045">
    <property type="protein sequence ID" value="OGG02941.1"/>
    <property type="molecule type" value="Genomic_DNA"/>
</dbReference>
<evidence type="ECO:0000313" key="3">
    <source>
        <dbReference type="EMBL" id="OGG02941.1"/>
    </source>
</evidence>
<dbReference type="STRING" id="1798371.A2W14_02040"/>
<dbReference type="SUPFAM" id="SSF102405">
    <property type="entry name" value="MCP/YpsA-like"/>
    <property type="match status" value="1"/>
</dbReference>
<dbReference type="PANTHER" id="PTHR43022">
    <property type="entry name" value="PROTEIN SMF"/>
    <property type="match status" value="1"/>
</dbReference>
<dbReference type="InterPro" id="IPR057666">
    <property type="entry name" value="DrpA_SLOG"/>
</dbReference>